<sequence length="130" mass="13670">MVEFVFLVAVLLIPVIYLVVTLGQMQGGAYATVELADQAAKILATSKQPALAQQQANQAIILAAADYGFSAEQFTMQVSCSPSDCTAPGTAISVKISLKVPLPLIPTLPTLHTTAATMQSEATQIVSSYR</sequence>
<dbReference type="HOGENOM" id="CLU_116587_3_1_11"/>
<dbReference type="PATRIC" id="fig|1618207.4.peg.1519"/>
<reference evidence="1 2" key="1">
    <citation type="journal article" date="2015" name="Genome Announc.">
        <title>Complete Genome Sequencing of Protease-Producing Novel Arthrobacter sp. Strain IHBB 11108 Using PacBio Single-Molecule Real-Time Sequencing Technology.</title>
        <authorList>
            <person name="Kiran S."/>
            <person name="Swarnkar M.K."/>
            <person name="Pal M."/>
            <person name="Thakur R."/>
            <person name="Tewari R."/>
            <person name="Singh A.K."/>
            <person name="Gulati A."/>
        </authorList>
    </citation>
    <scope>NUCLEOTIDE SEQUENCE [LARGE SCALE GENOMIC DNA]</scope>
    <source>
        <strain evidence="1 2">IHBB 11108</strain>
    </source>
</reference>
<evidence type="ECO:0000313" key="2">
    <source>
        <dbReference type="Proteomes" id="UP000061839"/>
    </source>
</evidence>
<protein>
    <recommendedName>
        <fullName evidence="3">Pilus assembly protein TadE</fullName>
    </recommendedName>
</protein>
<dbReference type="KEGG" id="ari:UM93_07505"/>
<name>A0A0D4C2Q2_9MICC</name>
<evidence type="ECO:0008006" key="3">
    <source>
        <dbReference type="Google" id="ProtNLM"/>
    </source>
</evidence>
<dbReference type="STRING" id="1618207.UM93_07505"/>
<keyword evidence="2" id="KW-1185">Reference proteome</keyword>
<accession>A0A0D4C2Q2</accession>
<dbReference type="AlphaFoldDB" id="A0A0D4C2Q2"/>
<organism evidence="1 2">
    <name type="scientific">Psychromicrobium lacuslunae</name>
    <dbReference type="NCBI Taxonomy" id="1618207"/>
    <lineage>
        <taxon>Bacteria</taxon>
        <taxon>Bacillati</taxon>
        <taxon>Actinomycetota</taxon>
        <taxon>Actinomycetes</taxon>
        <taxon>Micrococcales</taxon>
        <taxon>Micrococcaceae</taxon>
        <taxon>Psychromicrobium</taxon>
    </lineage>
</organism>
<evidence type="ECO:0000313" key="1">
    <source>
        <dbReference type="EMBL" id="AJT42967.1"/>
    </source>
</evidence>
<dbReference type="Proteomes" id="UP000061839">
    <property type="component" value="Chromosome"/>
</dbReference>
<gene>
    <name evidence="1" type="ORF">UM93_07505</name>
</gene>
<proteinExistence type="predicted"/>
<dbReference type="EMBL" id="CP011005">
    <property type="protein sequence ID" value="AJT42967.1"/>
    <property type="molecule type" value="Genomic_DNA"/>
</dbReference>